<dbReference type="Proteomes" id="UP000196239">
    <property type="component" value="Chromosome 1"/>
</dbReference>
<dbReference type="AlphaFoldDB" id="A0A128A1F9"/>
<keyword evidence="2" id="KW-1185">Reference proteome</keyword>
<dbReference type="KEGG" id="ndv:NDEV_0434"/>
<gene>
    <name evidence="1" type="ORF">NDEV_0434</name>
</gene>
<evidence type="ECO:0000313" key="1">
    <source>
        <dbReference type="EMBL" id="CUR51199.1"/>
    </source>
</evidence>
<organism evidence="1 2">
    <name type="scientific">Nitrosotalea devaniterrae</name>
    <dbReference type="NCBI Taxonomy" id="1078905"/>
    <lineage>
        <taxon>Archaea</taxon>
        <taxon>Nitrososphaerota</taxon>
        <taxon>Nitrososphaeria</taxon>
        <taxon>Nitrosotaleales</taxon>
        <taxon>Nitrosotaleaceae</taxon>
        <taxon>Nitrosotalea</taxon>
    </lineage>
</organism>
<protein>
    <submittedName>
        <fullName evidence="1">Uncharacterized protein</fullName>
    </submittedName>
</protein>
<proteinExistence type="predicted"/>
<evidence type="ECO:0000313" key="2">
    <source>
        <dbReference type="Proteomes" id="UP000196239"/>
    </source>
</evidence>
<reference evidence="2" key="1">
    <citation type="submission" date="2015-10" db="EMBL/GenBank/DDBJ databases">
        <authorList>
            <person name="Lehtovirta-Morley L.E."/>
            <person name="Vieille C."/>
        </authorList>
    </citation>
    <scope>NUCLEOTIDE SEQUENCE [LARGE SCALE GENOMIC DNA]</scope>
</reference>
<accession>A0A128A1F9</accession>
<dbReference type="EMBL" id="LN890280">
    <property type="protein sequence ID" value="CUR51199.1"/>
    <property type="molecule type" value="Genomic_DNA"/>
</dbReference>
<sequence length="129" mass="14173">MISEKIVRFQNKNKDLNQLAQQIITMLEGDGYKTQMTSNSPVGIIIQATKAGILRDIITADRAFTIMITGDSNNFAIHIGIGKLVQNIAVAAAEALLLSVLFLAVDIPEMLWTKHVENEILKKIVQVIG</sequence>
<name>A0A128A1F9_9ARCH</name>